<evidence type="ECO:0000313" key="4">
    <source>
        <dbReference type="Proteomes" id="UP001148018"/>
    </source>
</evidence>
<feature type="compositionally biased region" description="Basic and acidic residues" evidence="2">
    <location>
        <begin position="1"/>
        <end position="16"/>
    </location>
</feature>
<feature type="compositionally biased region" description="Basic and acidic residues" evidence="2">
    <location>
        <begin position="761"/>
        <end position="779"/>
    </location>
</feature>
<dbReference type="GO" id="GO:0016020">
    <property type="term" value="C:membrane"/>
    <property type="evidence" value="ECO:0007669"/>
    <property type="project" value="TreeGrafter"/>
</dbReference>
<feature type="compositionally biased region" description="Polar residues" evidence="2">
    <location>
        <begin position="361"/>
        <end position="374"/>
    </location>
</feature>
<dbReference type="Proteomes" id="UP001148018">
    <property type="component" value="Unassembled WGS sequence"/>
</dbReference>
<keyword evidence="4" id="KW-1185">Reference proteome</keyword>
<dbReference type="EMBL" id="JANIIK010000111">
    <property type="protein sequence ID" value="KAJ3595053.1"/>
    <property type="molecule type" value="Genomic_DNA"/>
</dbReference>
<comment type="caution">
    <text evidence="3">The sequence shown here is derived from an EMBL/GenBank/DDBJ whole genome shotgun (WGS) entry which is preliminary data.</text>
</comment>
<proteinExistence type="inferred from homology"/>
<feature type="compositionally biased region" description="Low complexity" evidence="2">
    <location>
        <begin position="174"/>
        <end position="186"/>
    </location>
</feature>
<reference evidence="3" key="1">
    <citation type="submission" date="2022-07" db="EMBL/GenBank/DDBJ databases">
        <title>Chromosome-level genome of Muraenolepis orangiensis.</title>
        <authorList>
            <person name="Kim J."/>
        </authorList>
    </citation>
    <scope>NUCLEOTIDE SEQUENCE</scope>
    <source>
        <strain evidence="3">KU_S4_2022</strain>
        <tissue evidence="3">Muscle</tissue>
    </source>
</reference>
<protein>
    <submittedName>
        <fullName evidence="3">Uncharacterized protein</fullName>
    </submittedName>
</protein>
<feature type="compositionally biased region" description="Basic and acidic residues" evidence="2">
    <location>
        <begin position="692"/>
        <end position="751"/>
    </location>
</feature>
<gene>
    <name evidence="3" type="ORF">NHX12_004358</name>
</gene>
<evidence type="ECO:0000256" key="1">
    <source>
        <dbReference type="ARBA" id="ARBA00010090"/>
    </source>
</evidence>
<dbReference type="GO" id="GO:0006869">
    <property type="term" value="P:lipid transport"/>
    <property type="evidence" value="ECO:0007669"/>
    <property type="project" value="InterPro"/>
</dbReference>
<feature type="non-terminal residue" evidence="3">
    <location>
        <position position="823"/>
    </location>
</feature>
<organism evidence="3 4">
    <name type="scientific">Muraenolepis orangiensis</name>
    <name type="common">Patagonian moray cod</name>
    <dbReference type="NCBI Taxonomy" id="630683"/>
    <lineage>
        <taxon>Eukaryota</taxon>
        <taxon>Metazoa</taxon>
        <taxon>Chordata</taxon>
        <taxon>Craniata</taxon>
        <taxon>Vertebrata</taxon>
        <taxon>Euteleostomi</taxon>
        <taxon>Actinopterygii</taxon>
        <taxon>Neopterygii</taxon>
        <taxon>Teleostei</taxon>
        <taxon>Neoteleostei</taxon>
        <taxon>Acanthomorphata</taxon>
        <taxon>Zeiogadaria</taxon>
        <taxon>Gadariae</taxon>
        <taxon>Gadiformes</taxon>
        <taxon>Muraenolepidoidei</taxon>
        <taxon>Muraenolepididae</taxon>
        <taxon>Muraenolepis</taxon>
    </lineage>
</organism>
<feature type="compositionally biased region" description="Basic and acidic residues" evidence="2">
    <location>
        <begin position="226"/>
        <end position="237"/>
    </location>
</feature>
<name>A0A9Q0DWW2_9TELE</name>
<feature type="compositionally biased region" description="Basic and acidic residues" evidence="2">
    <location>
        <begin position="789"/>
        <end position="823"/>
    </location>
</feature>
<feature type="compositionally biased region" description="Low complexity" evidence="2">
    <location>
        <begin position="125"/>
        <end position="138"/>
    </location>
</feature>
<accession>A0A9Q0DWW2</accession>
<feature type="compositionally biased region" description="Basic and acidic residues" evidence="2">
    <location>
        <begin position="288"/>
        <end position="299"/>
    </location>
</feature>
<dbReference type="AlphaFoldDB" id="A0A9Q0DWW2"/>
<evidence type="ECO:0000256" key="2">
    <source>
        <dbReference type="SAM" id="MobiDB-lite"/>
    </source>
</evidence>
<dbReference type="GO" id="GO:0042157">
    <property type="term" value="P:lipoprotein metabolic process"/>
    <property type="evidence" value="ECO:0007669"/>
    <property type="project" value="InterPro"/>
</dbReference>
<feature type="region of interest" description="Disordered" evidence="2">
    <location>
        <begin position="681"/>
        <end position="823"/>
    </location>
</feature>
<dbReference type="OrthoDB" id="6363454at2759"/>
<dbReference type="GO" id="GO:0005576">
    <property type="term" value="C:extracellular region"/>
    <property type="evidence" value="ECO:0007669"/>
    <property type="project" value="InterPro"/>
</dbReference>
<dbReference type="PANTHER" id="PTHR14096">
    <property type="entry name" value="APOLIPOPROTEIN L"/>
    <property type="match status" value="1"/>
</dbReference>
<feature type="compositionally biased region" description="Basic and acidic residues" evidence="2">
    <location>
        <begin position="247"/>
        <end position="260"/>
    </location>
</feature>
<comment type="similarity">
    <text evidence="1">Belongs to the apolipoprotein L family.</text>
</comment>
<dbReference type="PANTHER" id="PTHR14096:SF34">
    <property type="entry name" value="APOLIPOPROTEIN L3-LIKE-RELATED"/>
    <property type="match status" value="1"/>
</dbReference>
<dbReference type="InterPro" id="IPR008405">
    <property type="entry name" value="ApoL"/>
</dbReference>
<dbReference type="GO" id="GO:0008289">
    <property type="term" value="F:lipid binding"/>
    <property type="evidence" value="ECO:0007669"/>
    <property type="project" value="InterPro"/>
</dbReference>
<dbReference type="Pfam" id="PF05461">
    <property type="entry name" value="ApoL"/>
    <property type="match status" value="1"/>
</dbReference>
<feature type="compositionally biased region" description="Polar residues" evidence="2">
    <location>
        <begin position="681"/>
        <end position="690"/>
    </location>
</feature>
<sequence>MEQCVRKPDVRKKDKPLPVSAPDAEPVDKEKGSNEHLGVAREGSASNDSLSESHLKDSSDEEPESEKESSESRKPDKNTEQKHVSAPDAEPVDKEKGSNEHLGVAREGSASNDSLSESHLKDPPSLSSELSASNDSLSETSQTAKDKGGIFSGMFKKDPKRPSESAPPHEDQHSLGGKLSGSSDSLSETKEKVNLFSGLIKKTPKEQKDRQGNVFMQRDLSASQERLSEQQKPKELSDSNDSLSDSKQTKDKDEDKKLPAGDEGLSEGHAAKEKSMFGGIFKKPQKLSRLDRSDREEKGGLFGGLRKKTPKASGDPEEQDGDKELTASSESLSEGQAVKEKSLFGGLFKKPHKPTHEDTLTDMSASNDSLNEVSASKDEDDLRPPGGGSQLKRRKTITRRKRSSDMLPLLEEEGMEMQHMTSIQAGQNGTRCPTSRRKMRKSRLFVRIFNQRGASLQQRILELLAQADAADHVVGSVATITGLILAPFTFGASIIVTAVGISVATAGSIASASANITDAVHSNMDRKKVEKMIQGYQEEIKDIRECLEFVEEGMNTLQEWDFEKYSQSAAKKALNHNIKHVMKEGGRAGKALVVKTNELISTVQILGAAGGAAKAAQAISVTTGVMSALFLALDVFFLAKDSHELRKGAKTKFAKKIREVCKDLQDGLLELNKAERELTQSVKAENATRQARSKEPLVKGGKKAKDEENRATTQREHSAGNQAEKMEVAPEGRDKGGDHGKGKSQNEKDSARSWLSGRRRGGGEEAKPKGEQQNEKSEEQLGVEPEESGVERHSSTQGSGRHDSSRAHGAERREDHRQNQGDG</sequence>
<feature type="compositionally biased region" description="Basic residues" evidence="2">
    <location>
        <begin position="391"/>
        <end position="402"/>
    </location>
</feature>
<feature type="region of interest" description="Disordered" evidence="2">
    <location>
        <begin position="1"/>
        <end position="403"/>
    </location>
</feature>
<feature type="compositionally biased region" description="Basic and acidic residues" evidence="2">
    <location>
        <begin position="155"/>
        <end position="173"/>
    </location>
</feature>
<feature type="compositionally biased region" description="Basic and acidic residues" evidence="2">
    <location>
        <begin position="66"/>
        <end position="99"/>
    </location>
</feature>
<evidence type="ECO:0000313" key="3">
    <source>
        <dbReference type="EMBL" id="KAJ3595053.1"/>
    </source>
</evidence>